<evidence type="ECO:0000313" key="12">
    <source>
        <dbReference type="EMBL" id="CAE1331123.1"/>
    </source>
</evidence>
<gene>
    <name evidence="12" type="ORF">SPHA_80358</name>
</gene>
<keyword evidence="4 10" id="KW-0547">Nucleotide-binding</keyword>
<feature type="binding site" evidence="10">
    <location>
        <position position="254"/>
    </location>
    <ligand>
        <name>substrate</name>
    </ligand>
</feature>
<feature type="binding site" evidence="10">
    <location>
        <position position="291"/>
    </location>
    <ligand>
        <name>K(+)</name>
        <dbReference type="ChEBI" id="CHEBI:29103"/>
    </ligand>
</feature>
<keyword evidence="5 10" id="KW-0418">Kinase</keyword>
<sequence>MDVVIVGSFMTDLMSYCTDFPEPGETVHGHKFKKSFGGKGANQCIMAQRLGGKTAMIGRVGDDGYGIEHLEHFKKHSVNVDHIYKTEKEQTGVANIIVNDKGQNCIVIVSAANLKLNENDLKAAEVVIKSAKVLVTQMEILPTTALAALKIAKKHGVKTILNVAPVPKALPDEIYKLVDYFCVNELEAASLWGNPVNSIEDANKSAKEFIHRGCSNVILTLGKMGSVFVTEAGINPIHIPAQEVKAVDSTGAGDAFVGSLAFYLATRPDLPVQEIIRRSNDIATASVLKPGTQDSYPYKKDLSHELFA</sequence>
<feature type="binding site" evidence="10">
    <location>
        <position position="280"/>
    </location>
    <ligand>
        <name>ATP</name>
        <dbReference type="ChEBI" id="CHEBI:30616"/>
    </ligand>
</feature>
<evidence type="ECO:0000313" key="13">
    <source>
        <dbReference type="Proteomes" id="UP000597762"/>
    </source>
</evidence>
<dbReference type="FunFam" id="3.40.1190.20:FF:000010">
    <property type="entry name" value="Ribokinase"/>
    <property type="match status" value="1"/>
</dbReference>
<comment type="catalytic activity">
    <reaction evidence="10">
        <text>D-ribose + ATP = D-ribose 5-phosphate + ADP + H(+)</text>
        <dbReference type="Rhea" id="RHEA:13697"/>
        <dbReference type="ChEBI" id="CHEBI:15378"/>
        <dbReference type="ChEBI" id="CHEBI:30616"/>
        <dbReference type="ChEBI" id="CHEBI:47013"/>
        <dbReference type="ChEBI" id="CHEBI:78346"/>
        <dbReference type="ChEBI" id="CHEBI:456216"/>
        <dbReference type="EC" id="2.7.1.15"/>
    </reaction>
</comment>
<dbReference type="PANTHER" id="PTHR10584">
    <property type="entry name" value="SUGAR KINASE"/>
    <property type="match status" value="1"/>
</dbReference>
<comment type="function">
    <text evidence="10">Catalyzes the phosphorylation of ribose at O-5 in a reaction requiring ATP and magnesium. The resulting D-ribose-5-phosphate can then be used either for sythesis of nucleotides, histidine, and tryptophan, or as a component of the pentose phosphate pathway.</text>
</comment>
<keyword evidence="9 10" id="KW-0119">Carbohydrate metabolism</keyword>
<dbReference type="GO" id="GO:0019303">
    <property type="term" value="P:D-ribose catabolic process"/>
    <property type="evidence" value="ECO:0007669"/>
    <property type="project" value="UniProtKB-UniRule"/>
</dbReference>
<dbReference type="InterPro" id="IPR029056">
    <property type="entry name" value="Ribokinase-like"/>
</dbReference>
<feature type="binding site" evidence="10">
    <location>
        <position position="139"/>
    </location>
    <ligand>
        <name>substrate</name>
    </ligand>
</feature>
<feature type="binding site" evidence="10">
    <location>
        <position position="250"/>
    </location>
    <ligand>
        <name>K(+)</name>
        <dbReference type="ChEBI" id="CHEBI:29103"/>
    </ligand>
</feature>
<dbReference type="GO" id="GO:0005829">
    <property type="term" value="C:cytosol"/>
    <property type="evidence" value="ECO:0007669"/>
    <property type="project" value="TreeGrafter"/>
</dbReference>
<dbReference type="GO" id="GO:0004747">
    <property type="term" value="F:ribokinase activity"/>
    <property type="evidence" value="ECO:0007669"/>
    <property type="project" value="UniProtKB-UniRule"/>
</dbReference>
<feature type="binding site" evidence="10">
    <location>
        <position position="286"/>
    </location>
    <ligand>
        <name>K(+)</name>
        <dbReference type="ChEBI" id="CHEBI:29103"/>
    </ligand>
</feature>
<feature type="active site" description="Proton acceptor" evidence="10">
    <location>
        <position position="254"/>
    </location>
</feature>
<feature type="binding site" evidence="10">
    <location>
        <begin position="253"/>
        <end position="254"/>
    </location>
    <ligand>
        <name>ATP</name>
        <dbReference type="ChEBI" id="CHEBI:30616"/>
    </ligand>
</feature>
<evidence type="ECO:0000256" key="4">
    <source>
        <dbReference type="ARBA" id="ARBA00022741"/>
    </source>
</evidence>
<keyword evidence="7 10" id="KW-0460">Magnesium</keyword>
<comment type="subunit">
    <text evidence="10">Homodimer.</text>
</comment>
<dbReference type="EMBL" id="CAHIKZ030005598">
    <property type="protein sequence ID" value="CAE1331123.1"/>
    <property type="molecule type" value="Genomic_DNA"/>
</dbReference>
<dbReference type="NCBIfam" id="TIGR02152">
    <property type="entry name" value="D_ribokin_bact"/>
    <property type="match status" value="1"/>
</dbReference>
<keyword evidence="1 10" id="KW-0963">Cytoplasm</keyword>
<accession>A0A812EQC7</accession>
<evidence type="ECO:0000256" key="8">
    <source>
        <dbReference type="ARBA" id="ARBA00022958"/>
    </source>
</evidence>
<evidence type="ECO:0000256" key="10">
    <source>
        <dbReference type="HAMAP-Rule" id="MF_03215"/>
    </source>
</evidence>
<dbReference type="Gene3D" id="3.40.1190.20">
    <property type="match status" value="1"/>
</dbReference>
<feature type="binding site" evidence="10">
    <location>
        <begin position="10"/>
        <end position="12"/>
    </location>
    <ligand>
        <name>substrate</name>
    </ligand>
</feature>
<keyword evidence="8 10" id="KW-0630">Potassium</keyword>
<evidence type="ECO:0000256" key="3">
    <source>
        <dbReference type="ARBA" id="ARBA00022723"/>
    </source>
</evidence>
<feature type="binding site" evidence="10">
    <location>
        <begin position="220"/>
        <end position="225"/>
    </location>
    <ligand>
        <name>ATP</name>
        <dbReference type="ChEBI" id="CHEBI:30616"/>
    </ligand>
</feature>
<comment type="caution">
    <text evidence="10">Lacks conserved residue(s) required for the propagation of feature annotation.</text>
</comment>
<dbReference type="EC" id="2.7.1.15" evidence="10"/>
<comment type="caution">
    <text evidence="12">The sequence shown here is derived from an EMBL/GenBank/DDBJ whole genome shotgun (WGS) entry which is preliminary data.</text>
</comment>
<dbReference type="InterPro" id="IPR011877">
    <property type="entry name" value="Ribokinase"/>
</dbReference>
<feature type="domain" description="Carbohydrate kinase PfkB" evidence="11">
    <location>
        <begin position="2"/>
        <end position="297"/>
    </location>
</feature>
<reference evidence="12" key="1">
    <citation type="submission" date="2021-01" db="EMBL/GenBank/DDBJ databases">
        <authorList>
            <person name="Li R."/>
            <person name="Bekaert M."/>
        </authorList>
    </citation>
    <scope>NUCLEOTIDE SEQUENCE</scope>
    <source>
        <strain evidence="12">Farmed</strain>
    </source>
</reference>
<dbReference type="GO" id="GO:0005634">
    <property type="term" value="C:nucleus"/>
    <property type="evidence" value="ECO:0007669"/>
    <property type="project" value="UniProtKB-SubCell"/>
</dbReference>
<evidence type="ECO:0000256" key="5">
    <source>
        <dbReference type="ARBA" id="ARBA00022777"/>
    </source>
</evidence>
<keyword evidence="3 10" id="KW-0479">Metal-binding</keyword>
<feature type="binding site" evidence="10">
    <location>
        <position position="289"/>
    </location>
    <ligand>
        <name>K(+)</name>
        <dbReference type="ChEBI" id="CHEBI:29103"/>
    </ligand>
</feature>
<feature type="binding site" evidence="10">
    <location>
        <begin position="38"/>
        <end position="42"/>
    </location>
    <ligand>
        <name>substrate</name>
    </ligand>
</feature>
<dbReference type="AlphaFoldDB" id="A0A812EQC7"/>
<feature type="binding site" evidence="10">
    <location>
        <position position="248"/>
    </location>
    <ligand>
        <name>K(+)</name>
        <dbReference type="ChEBI" id="CHEBI:29103"/>
    </ligand>
</feature>
<evidence type="ECO:0000256" key="7">
    <source>
        <dbReference type="ARBA" id="ARBA00022842"/>
    </source>
</evidence>
<dbReference type="Pfam" id="PF00294">
    <property type="entry name" value="PfkB"/>
    <property type="match status" value="1"/>
</dbReference>
<comment type="subcellular location">
    <subcellularLocation>
        <location evidence="10">Cytoplasm</location>
    </subcellularLocation>
    <subcellularLocation>
        <location evidence="10">Nucleus</location>
    </subcellularLocation>
</comment>
<keyword evidence="2 10" id="KW-0808">Transferase</keyword>
<comment type="cofactor">
    <cofactor evidence="10">
        <name>Mg(2+)</name>
        <dbReference type="ChEBI" id="CHEBI:18420"/>
    </cofactor>
    <text evidence="10">Requires a divalent cation, most likely magnesium in vivo, as an electrophilic catalyst to aid phosphoryl group transfer. It is the chelate of the metal and the nucleotide that is the actual substrate.</text>
</comment>
<evidence type="ECO:0000256" key="2">
    <source>
        <dbReference type="ARBA" id="ARBA00022679"/>
    </source>
</evidence>
<dbReference type="GO" id="GO:0005524">
    <property type="term" value="F:ATP binding"/>
    <property type="evidence" value="ECO:0007669"/>
    <property type="project" value="UniProtKB-UniRule"/>
</dbReference>
<dbReference type="CDD" id="cd01174">
    <property type="entry name" value="ribokinase"/>
    <property type="match status" value="1"/>
</dbReference>
<protein>
    <recommendedName>
        <fullName evidence="10">Ribokinase</fullName>
        <shortName evidence="10">RK</shortName>
        <ecNumber evidence="10">2.7.1.15</ecNumber>
    </recommendedName>
</protein>
<comment type="activity regulation">
    <text evidence="10">Activated by a monovalent cation that binds near, but not in, the active site. The most likely occupant of the site in vivo is potassium. Ion binding induces a conformational change that may alter substrate affinity.</text>
</comment>
<evidence type="ECO:0000256" key="9">
    <source>
        <dbReference type="ARBA" id="ARBA00023277"/>
    </source>
</evidence>
<dbReference type="PRINTS" id="PR00990">
    <property type="entry name" value="RIBOKINASE"/>
</dbReference>
<evidence type="ECO:0000259" key="11">
    <source>
        <dbReference type="Pfam" id="PF00294"/>
    </source>
</evidence>
<dbReference type="OrthoDB" id="415590at2759"/>
<dbReference type="PANTHER" id="PTHR10584:SF166">
    <property type="entry name" value="RIBOKINASE"/>
    <property type="match status" value="1"/>
</dbReference>
<dbReference type="UniPathway" id="UPA00916">
    <property type="reaction ID" value="UER00889"/>
</dbReference>
<dbReference type="SUPFAM" id="SSF53613">
    <property type="entry name" value="Ribokinase-like"/>
    <property type="match status" value="1"/>
</dbReference>
<feature type="binding site" evidence="10">
    <location>
        <position position="295"/>
    </location>
    <ligand>
        <name>K(+)</name>
        <dbReference type="ChEBI" id="CHEBI:29103"/>
    </ligand>
</feature>
<dbReference type="HAMAP" id="MF_01987">
    <property type="entry name" value="Ribokinase"/>
    <property type="match status" value="1"/>
</dbReference>
<evidence type="ECO:0000256" key="6">
    <source>
        <dbReference type="ARBA" id="ARBA00022840"/>
    </source>
</evidence>
<dbReference type="InterPro" id="IPR011611">
    <property type="entry name" value="PfkB_dom"/>
</dbReference>
<evidence type="ECO:0000256" key="1">
    <source>
        <dbReference type="ARBA" id="ARBA00022490"/>
    </source>
</evidence>
<organism evidence="12 13">
    <name type="scientific">Acanthosepion pharaonis</name>
    <name type="common">Pharaoh cuttlefish</name>
    <name type="synonym">Sepia pharaonis</name>
    <dbReference type="NCBI Taxonomy" id="158019"/>
    <lineage>
        <taxon>Eukaryota</taxon>
        <taxon>Metazoa</taxon>
        <taxon>Spiralia</taxon>
        <taxon>Lophotrochozoa</taxon>
        <taxon>Mollusca</taxon>
        <taxon>Cephalopoda</taxon>
        <taxon>Coleoidea</taxon>
        <taxon>Decapodiformes</taxon>
        <taxon>Sepiida</taxon>
        <taxon>Sepiina</taxon>
        <taxon>Sepiidae</taxon>
        <taxon>Acanthosepion</taxon>
    </lineage>
</organism>
<dbReference type="GO" id="GO:0046872">
    <property type="term" value="F:metal ion binding"/>
    <property type="evidence" value="ECO:0007669"/>
    <property type="project" value="UniProtKB-KW"/>
</dbReference>
<dbReference type="Proteomes" id="UP000597762">
    <property type="component" value="Unassembled WGS sequence"/>
</dbReference>
<keyword evidence="6 10" id="KW-0067">ATP-binding</keyword>
<comment type="pathway">
    <text evidence="10">Carbohydrate metabolism; D-ribose degradation; D-ribose 5-phosphate from beta-D-ribopyranose: step 2/2.</text>
</comment>
<name>A0A812EQC7_ACAPH</name>
<proteinExistence type="inferred from homology"/>
<keyword evidence="13" id="KW-1185">Reference proteome</keyword>
<dbReference type="InterPro" id="IPR002139">
    <property type="entry name" value="Ribo/fructo_kinase"/>
</dbReference>
<keyword evidence="10" id="KW-0539">Nucleus</keyword>
<comment type="similarity">
    <text evidence="10">Belongs to the carbohydrate kinase PfkB family. Ribokinase subfamily.</text>
</comment>
<feature type="binding site" evidence="10">
    <location>
        <position position="184"/>
    </location>
    <ligand>
        <name>ATP</name>
        <dbReference type="ChEBI" id="CHEBI:30616"/>
    </ligand>
</feature>